<evidence type="ECO:0000256" key="7">
    <source>
        <dbReference type="ARBA" id="ARBA00023239"/>
    </source>
</evidence>
<dbReference type="GO" id="GO:0000107">
    <property type="term" value="F:imidazoleglycerol-phosphate synthase activity"/>
    <property type="evidence" value="ECO:0007669"/>
    <property type="project" value="UniProtKB-UniRule"/>
</dbReference>
<dbReference type="GO" id="GO:0004359">
    <property type="term" value="F:glutaminase activity"/>
    <property type="evidence" value="ECO:0007669"/>
    <property type="project" value="UniProtKB-EC"/>
</dbReference>
<evidence type="ECO:0000256" key="6">
    <source>
        <dbReference type="ARBA" id="ARBA00023102"/>
    </source>
</evidence>
<dbReference type="Gene3D" id="3.40.50.880">
    <property type="match status" value="1"/>
</dbReference>
<dbReference type="GO" id="GO:0005737">
    <property type="term" value="C:cytoplasm"/>
    <property type="evidence" value="ECO:0007669"/>
    <property type="project" value="UniProtKB-SubCell"/>
</dbReference>
<feature type="active site" description="Nucleophile" evidence="10 11">
    <location>
        <position position="79"/>
    </location>
</feature>
<keyword evidence="5 10" id="KW-0315">Glutamine amidotransferase</keyword>
<accession>A0A397RMX9</accession>
<evidence type="ECO:0000256" key="5">
    <source>
        <dbReference type="ARBA" id="ARBA00022962"/>
    </source>
</evidence>
<dbReference type="EMBL" id="QXEV01000013">
    <property type="protein sequence ID" value="RIA75690.1"/>
    <property type="molecule type" value="Genomic_DNA"/>
</dbReference>
<dbReference type="EC" id="4.3.2.10" evidence="10"/>
<keyword evidence="7 10" id="KW-0456">Lyase</keyword>
<dbReference type="NCBIfam" id="TIGR01855">
    <property type="entry name" value="IMP_synth_hisH"/>
    <property type="match status" value="1"/>
</dbReference>
<dbReference type="PANTHER" id="PTHR42701">
    <property type="entry name" value="IMIDAZOLE GLYCEROL PHOSPHATE SYNTHASE SUBUNIT HISH"/>
    <property type="match status" value="1"/>
</dbReference>
<organism evidence="13 14">
    <name type="scientific">Anaeroplasma bactoclasticum</name>
    <dbReference type="NCBI Taxonomy" id="2088"/>
    <lineage>
        <taxon>Bacteria</taxon>
        <taxon>Bacillati</taxon>
        <taxon>Mycoplasmatota</taxon>
        <taxon>Mollicutes</taxon>
        <taxon>Anaeroplasmatales</taxon>
        <taxon>Anaeroplasmataceae</taxon>
        <taxon>Anaeroplasma</taxon>
    </lineage>
</organism>
<dbReference type="EC" id="3.5.1.2" evidence="10"/>
<gene>
    <name evidence="10" type="primary">hisH</name>
    <name evidence="13" type="ORF">EI71_01259</name>
</gene>
<dbReference type="Proteomes" id="UP000266506">
    <property type="component" value="Unassembled WGS sequence"/>
</dbReference>
<dbReference type="PANTHER" id="PTHR42701:SF1">
    <property type="entry name" value="IMIDAZOLE GLYCEROL PHOSPHATE SYNTHASE SUBUNIT HISH"/>
    <property type="match status" value="1"/>
</dbReference>
<feature type="active site" evidence="10 11">
    <location>
        <position position="188"/>
    </location>
</feature>
<evidence type="ECO:0000313" key="14">
    <source>
        <dbReference type="Proteomes" id="UP000266506"/>
    </source>
</evidence>
<dbReference type="InterPro" id="IPR010139">
    <property type="entry name" value="Imidazole-glycPsynth_HisH"/>
</dbReference>
<evidence type="ECO:0000256" key="10">
    <source>
        <dbReference type="HAMAP-Rule" id="MF_00278"/>
    </source>
</evidence>
<dbReference type="CDD" id="cd01748">
    <property type="entry name" value="GATase1_IGP_Synthase"/>
    <property type="match status" value="1"/>
</dbReference>
<comment type="catalytic activity">
    <reaction evidence="9 10">
        <text>L-glutamine + H2O = L-glutamate + NH4(+)</text>
        <dbReference type="Rhea" id="RHEA:15889"/>
        <dbReference type="ChEBI" id="CHEBI:15377"/>
        <dbReference type="ChEBI" id="CHEBI:28938"/>
        <dbReference type="ChEBI" id="CHEBI:29985"/>
        <dbReference type="ChEBI" id="CHEBI:58359"/>
        <dbReference type="EC" id="3.5.1.2"/>
    </reaction>
</comment>
<keyword evidence="4 10" id="KW-0378">Hydrolase</keyword>
<evidence type="ECO:0000256" key="1">
    <source>
        <dbReference type="ARBA" id="ARBA00005091"/>
    </source>
</evidence>
<dbReference type="Pfam" id="PF00117">
    <property type="entry name" value="GATase"/>
    <property type="match status" value="1"/>
</dbReference>
<evidence type="ECO:0000256" key="2">
    <source>
        <dbReference type="ARBA" id="ARBA00011152"/>
    </source>
</evidence>
<dbReference type="GO" id="GO:0016829">
    <property type="term" value="F:lyase activity"/>
    <property type="evidence" value="ECO:0007669"/>
    <property type="project" value="UniProtKB-KW"/>
</dbReference>
<feature type="domain" description="Glutamine amidotransferase" evidence="12">
    <location>
        <begin position="15"/>
        <end position="202"/>
    </location>
</feature>
<keyword evidence="13" id="KW-0808">Transferase</keyword>
<evidence type="ECO:0000256" key="11">
    <source>
        <dbReference type="PIRSR" id="PIRSR000495-1"/>
    </source>
</evidence>
<feature type="active site" evidence="10 11">
    <location>
        <position position="186"/>
    </location>
</feature>
<dbReference type="OrthoDB" id="9807137at2"/>
<dbReference type="AlphaFoldDB" id="A0A397RMX9"/>
<keyword evidence="10" id="KW-0963">Cytoplasm</keyword>
<dbReference type="GO" id="GO:0000105">
    <property type="term" value="P:L-histidine biosynthetic process"/>
    <property type="evidence" value="ECO:0007669"/>
    <property type="project" value="UniProtKB-UniRule"/>
</dbReference>
<name>A0A397RMX9_9MOLU</name>
<evidence type="ECO:0000256" key="8">
    <source>
        <dbReference type="ARBA" id="ARBA00047838"/>
    </source>
</evidence>
<dbReference type="FunCoup" id="A0A397RMX9">
    <property type="interactions" value="246"/>
</dbReference>
<dbReference type="PIRSF" id="PIRSF000495">
    <property type="entry name" value="Amidotransf_hisH"/>
    <property type="match status" value="1"/>
</dbReference>
<evidence type="ECO:0000313" key="13">
    <source>
        <dbReference type="EMBL" id="RIA75690.1"/>
    </source>
</evidence>
<comment type="pathway">
    <text evidence="1 10">Amino-acid biosynthesis; L-histidine biosynthesis; L-histidine from 5-phospho-alpha-D-ribose 1-diphosphate: step 5/9.</text>
</comment>
<evidence type="ECO:0000259" key="12">
    <source>
        <dbReference type="Pfam" id="PF00117"/>
    </source>
</evidence>
<dbReference type="PROSITE" id="PS51273">
    <property type="entry name" value="GATASE_TYPE_1"/>
    <property type="match status" value="1"/>
</dbReference>
<evidence type="ECO:0000256" key="4">
    <source>
        <dbReference type="ARBA" id="ARBA00022801"/>
    </source>
</evidence>
<keyword evidence="6 10" id="KW-0368">Histidine biosynthesis</keyword>
<dbReference type="HAMAP" id="MF_00278">
    <property type="entry name" value="HisH"/>
    <property type="match status" value="1"/>
</dbReference>
<dbReference type="InterPro" id="IPR017926">
    <property type="entry name" value="GATASE"/>
</dbReference>
<dbReference type="SUPFAM" id="SSF52317">
    <property type="entry name" value="Class I glutamine amidotransferase-like"/>
    <property type="match status" value="1"/>
</dbReference>
<comment type="caution">
    <text evidence="13">The sequence shown here is derived from an EMBL/GenBank/DDBJ whole genome shotgun (WGS) entry which is preliminary data.</text>
</comment>
<dbReference type="InterPro" id="IPR029062">
    <property type="entry name" value="Class_I_gatase-like"/>
</dbReference>
<comment type="catalytic activity">
    <reaction evidence="8 10">
        <text>5-[(5-phospho-1-deoxy-D-ribulos-1-ylimino)methylamino]-1-(5-phospho-beta-D-ribosyl)imidazole-4-carboxamide + L-glutamine = D-erythro-1-(imidazol-4-yl)glycerol 3-phosphate + 5-amino-1-(5-phospho-beta-D-ribosyl)imidazole-4-carboxamide + L-glutamate + H(+)</text>
        <dbReference type="Rhea" id="RHEA:24793"/>
        <dbReference type="ChEBI" id="CHEBI:15378"/>
        <dbReference type="ChEBI" id="CHEBI:29985"/>
        <dbReference type="ChEBI" id="CHEBI:58278"/>
        <dbReference type="ChEBI" id="CHEBI:58359"/>
        <dbReference type="ChEBI" id="CHEBI:58475"/>
        <dbReference type="ChEBI" id="CHEBI:58525"/>
        <dbReference type="EC" id="4.3.2.10"/>
    </reaction>
</comment>
<dbReference type="UniPathway" id="UPA00031">
    <property type="reaction ID" value="UER00010"/>
</dbReference>
<sequence length="210" mass="23532">MIAIMNYGIGNLGSVKNALDYLGFDSIITSDKEVILSSDKVILPGVGAFNDAIETFKSYGFIEVVNELIKKNTPILGICVGMQLLFEESEEYGIHKGLGLLKGRIVKFPQEKDNITYKIPQIGWNQIKVMNDNKLLNGLDNKEVYFVHSYYLDNPDKEDVIATTEYAGITYASAVRKGNLYATQFHPEKSGEVGLAILKNFCCLWEYILQ</sequence>
<evidence type="ECO:0000256" key="3">
    <source>
        <dbReference type="ARBA" id="ARBA00022605"/>
    </source>
</evidence>
<dbReference type="InParanoid" id="A0A397RMX9"/>
<protein>
    <recommendedName>
        <fullName evidence="10">Imidazole glycerol phosphate synthase subunit HisH</fullName>
        <ecNumber evidence="10">4.3.2.10</ecNumber>
    </recommendedName>
    <alternativeName>
        <fullName evidence="10">IGP synthase glutaminase subunit</fullName>
        <ecNumber evidence="10">3.5.1.2</ecNumber>
    </alternativeName>
    <alternativeName>
        <fullName evidence="10">IGP synthase subunit HisH</fullName>
    </alternativeName>
    <alternativeName>
        <fullName evidence="10">ImGP synthase subunit HisH</fullName>
        <shortName evidence="10">IGPS subunit HisH</shortName>
    </alternativeName>
</protein>
<keyword evidence="14" id="KW-1185">Reference proteome</keyword>
<reference evidence="13 14" key="1">
    <citation type="submission" date="2018-08" db="EMBL/GenBank/DDBJ databases">
        <title>Genomic Encyclopedia of Archaeal and Bacterial Type Strains, Phase II (KMG-II): from individual species to whole genera.</title>
        <authorList>
            <person name="Goeker M."/>
        </authorList>
    </citation>
    <scope>NUCLEOTIDE SEQUENCE [LARGE SCALE GENOMIC DNA]</scope>
    <source>
        <strain evidence="13 14">ATCC 27112</strain>
    </source>
</reference>
<comment type="function">
    <text evidence="10">IGPS catalyzes the conversion of PRFAR and glutamine to IGP, AICAR and glutamate. The HisH subunit catalyzes the hydrolysis of glutamine to glutamate and ammonia as part of the synthesis of IGP and AICAR. The resulting ammonia molecule is channeled to the active site of HisF.</text>
</comment>
<comment type="subunit">
    <text evidence="2 10">Heterodimer of HisH and HisF.</text>
</comment>
<comment type="subcellular location">
    <subcellularLocation>
        <location evidence="10">Cytoplasm</location>
    </subcellularLocation>
</comment>
<keyword evidence="3 10" id="KW-0028">Amino-acid biosynthesis</keyword>
<evidence type="ECO:0000256" key="9">
    <source>
        <dbReference type="ARBA" id="ARBA00049534"/>
    </source>
</evidence>
<proteinExistence type="inferred from homology"/>